<dbReference type="InterPro" id="IPR003356">
    <property type="entry name" value="DNA_methylase_A-5"/>
</dbReference>
<keyword evidence="3" id="KW-1185">Reference proteome</keyword>
<dbReference type="Pfam" id="PF02384">
    <property type="entry name" value="N6_Mtase"/>
    <property type="match status" value="1"/>
</dbReference>
<keyword evidence="2" id="KW-0808">Transferase</keyword>
<organism evidence="2 3">
    <name type="scientific">Companilactobacillus mishanensis</name>
    <dbReference type="NCBI Taxonomy" id="2486008"/>
    <lineage>
        <taxon>Bacteria</taxon>
        <taxon>Bacillati</taxon>
        <taxon>Bacillota</taxon>
        <taxon>Bacilli</taxon>
        <taxon>Lactobacillales</taxon>
        <taxon>Lactobacillaceae</taxon>
        <taxon>Companilactobacillus</taxon>
    </lineage>
</organism>
<reference evidence="2 3" key="1">
    <citation type="journal article" date="2019" name="Syst. Appl. Microbiol.">
        <title>Polyphasic characterization of two novel Lactobacillus spp. isolated from blown salami packages: Description of Lactobacillus halodurans sp. nov. and Lactobacillus salsicarnum sp. nov.</title>
        <authorList>
            <person name="Schuster J.A."/>
            <person name="Klingl A."/>
            <person name="Vogel R.F."/>
            <person name="Ehrmann M.A."/>
        </authorList>
    </citation>
    <scope>NUCLEOTIDE SEQUENCE [LARGE SCALE GENOMIC DNA]</scope>
    <source>
        <strain evidence="2 3">TMW 1.2098</strain>
    </source>
</reference>
<gene>
    <name evidence="2" type="ORF">FHL03_00550</name>
</gene>
<dbReference type="EMBL" id="VDFN01000001">
    <property type="protein sequence ID" value="MQS43966.1"/>
    <property type="molecule type" value="Genomic_DNA"/>
</dbReference>
<keyword evidence="2" id="KW-0489">Methyltransferase</keyword>
<dbReference type="SUPFAM" id="SSF53335">
    <property type="entry name" value="S-adenosyl-L-methionine-dependent methyltransferases"/>
    <property type="match status" value="1"/>
</dbReference>
<comment type="caution">
    <text evidence="2">The sequence shown here is derived from an EMBL/GenBank/DDBJ whole genome shotgun (WGS) entry which is preliminary data.</text>
</comment>
<dbReference type="RefSeq" id="WP_153494095.1">
    <property type="nucleotide sequence ID" value="NZ_VDFN01000001.1"/>
</dbReference>
<sequence length="232" mass="27219">MLKTDTINELIGVDDSWKAPEKLLSIMLDKPKRTELFKSFLAYETDISFDWFHMYFQDEAADRKKKKQDFTPQSISKLINKLTDNDDSDMYFEPAAGTGGIVIDHYYQMCTKQLPWDYKPSEHYHTLEELSDRAIPFLLFNMAIRGMNATVIQIDSLSRENCKGVFFIQNIKDDALAFSDINIMPYSDMVKNEFKINSWSDERYPEHIENTLEEVFDTKWIKARQNEFGANK</sequence>
<dbReference type="Proteomes" id="UP000436655">
    <property type="component" value="Unassembled WGS sequence"/>
</dbReference>
<dbReference type="InterPro" id="IPR029063">
    <property type="entry name" value="SAM-dependent_MTases_sf"/>
</dbReference>
<evidence type="ECO:0000259" key="1">
    <source>
        <dbReference type="Pfam" id="PF02384"/>
    </source>
</evidence>
<protein>
    <submittedName>
        <fullName evidence="2">SAM-dependent DNA methyltransferase</fullName>
    </submittedName>
</protein>
<name>A0ABW9P455_9LACO</name>
<dbReference type="GO" id="GO:0008168">
    <property type="term" value="F:methyltransferase activity"/>
    <property type="evidence" value="ECO:0007669"/>
    <property type="project" value="UniProtKB-KW"/>
</dbReference>
<evidence type="ECO:0000313" key="3">
    <source>
        <dbReference type="Proteomes" id="UP000436655"/>
    </source>
</evidence>
<accession>A0ABW9P455</accession>
<proteinExistence type="predicted"/>
<evidence type="ECO:0000313" key="2">
    <source>
        <dbReference type="EMBL" id="MQS43966.1"/>
    </source>
</evidence>
<dbReference type="Gene3D" id="3.40.50.150">
    <property type="entry name" value="Vaccinia Virus protein VP39"/>
    <property type="match status" value="1"/>
</dbReference>
<dbReference type="GO" id="GO:0032259">
    <property type="term" value="P:methylation"/>
    <property type="evidence" value="ECO:0007669"/>
    <property type="project" value="UniProtKB-KW"/>
</dbReference>
<feature type="domain" description="DNA methylase adenine-specific" evidence="1">
    <location>
        <begin position="59"/>
        <end position="161"/>
    </location>
</feature>